<dbReference type="EMBL" id="VSWD01000007">
    <property type="protein sequence ID" value="KAK3098747.1"/>
    <property type="molecule type" value="Genomic_DNA"/>
</dbReference>
<evidence type="ECO:0000256" key="1">
    <source>
        <dbReference type="ARBA" id="ARBA00008390"/>
    </source>
</evidence>
<organism evidence="3 4">
    <name type="scientific">Pinctada imbricata</name>
    <name type="common">Atlantic pearl-oyster</name>
    <name type="synonym">Pinctada martensii</name>
    <dbReference type="NCBI Taxonomy" id="66713"/>
    <lineage>
        <taxon>Eukaryota</taxon>
        <taxon>Metazoa</taxon>
        <taxon>Spiralia</taxon>
        <taxon>Lophotrochozoa</taxon>
        <taxon>Mollusca</taxon>
        <taxon>Bivalvia</taxon>
        <taxon>Autobranchia</taxon>
        <taxon>Pteriomorphia</taxon>
        <taxon>Pterioida</taxon>
        <taxon>Pterioidea</taxon>
        <taxon>Pteriidae</taxon>
        <taxon>Pinctada</taxon>
    </lineage>
</organism>
<dbReference type="AlphaFoldDB" id="A0AA88Y5T2"/>
<dbReference type="PROSITE" id="PS00214">
    <property type="entry name" value="FABP"/>
    <property type="match status" value="1"/>
</dbReference>
<protein>
    <recommendedName>
        <fullName evidence="2">Cytosolic fatty-acid binding proteins domain-containing protein</fullName>
    </recommendedName>
</protein>
<accession>A0AA88Y5T2</accession>
<dbReference type="InterPro" id="IPR000463">
    <property type="entry name" value="Fatty_acid-bd"/>
</dbReference>
<reference evidence="3" key="1">
    <citation type="submission" date="2019-08" db="EMBL/GenBank/DDBJ databases">
        <title>The improved chromosome-level genome for the pearl oyster Pinctada fucata martensii using PacBio sequencing and Hi-C.</title>
        <authorList>
            <person name="Zheng Z."/>
        </authorList>
    </citation>
    <scope>NUCLEOTIDE SEQUENCE</scope>
    <source>
        <strain evidence="3">ZZ-2019</strain>
        <tissue evidence="3">Adductor muscle</tissue>
    </source>
</reference>
<dbReference type="CDD" id="cd00742">
    <property type="entry name" value="FABP"/>
    <property type="match status" value="1"/>
</dbReference>
<dbReference type="InterPro" id="IPR031259">
    <property type="entry name" value="ILBP"/>
</dbReference>
<evidence type="ECO:0000313" key="3">
    <source>
        <dbReference type="EMBL" id="KAK3098747.1"/>
    </source>
</evidence>
<name>A0AA88Y5T2_PINIB</name>
<evidence type="ECO:0000259" key="2">
    <source>
        <dbReference type="PROSITE" id="PS00214"/>
    </source>
</evidence>
<dbReference type="GO" id="GO:0008289">
    <property type="term" value="F:lipid binding"/>
    <property type="evidence" value="ECO:0007669"/>
    <property type="project" value="UniProtKB-KW"/>
</dbReference>
<keyword evidence="4" id="KW-1185">Reference proteome</keyword>
<dbReference type="Gene3D" id="2.40.128.20">
    <property type="match status" value="1"/>
</dbReference>
<comment type="caution">
    <text evidence="3">The sequence shown here is derived from an EMBL/GenBank/DDBJ whole genome shotgun (WGS) entry which is preliminary data.</text>
</comment>
<proteinExistence type="inferred from homology"/>
<evidence type="ECO:0000313" key="4">
    <source>
        <dbReference type="Proteomes" id="UP001186944"/>
    </source>
</evidence>
<dbReference type="PRINTS" id="PR00178">
    <property type="entry name" value="FATTYACIDBP"/>
</dbReference>
<dbReference type="PANTHER" id="PTHR11955">
    <property type="entry name" value="FATTY ACID BINDING PROTEIN"/>
    <property type="match status" value="1"/>
</dbReference>
<feature type="domain" description="Cytosolic fatty-acid binding proteins" evidence="2">
    <location>
        <begin position="12"/>
        <end position="29"/>
    </location>
</feature>
<dbReference type="Proteomes" id="UP001186944">
    <property type="component" value="Unassembled WGS sequence"/>
</dbReference>
<dbReference type="InterPro" id="IPR012674">
    <property type="entry name" value="Calycin"/>
</dbReference>
<dbReference type="SUPFAM" id="SSF50814">
    <property type="entry name" value="Lipocalins"/>
    <property type="match status" value="1"/>
</dbReference>
<comment type="similarity">
    <text evidence="1">Belongs to the calycin superfamily. Fatty-acid binding protein (FABP) family.</text>
</comment>
<sequence>MSLDEIKEKFVGKWKLDRSENFEAFLAVVGVNALLRKVASKTSPTMEIRVEDDDRIKITMKMGFMNQVDLFNMDEEFLKEVQGTVMKAIVTWEDGKLKMENTPVDPKSEVKPQTVYRERIDDEIIITIHCADVICKRYMKKIGD</sequence>
<gene>
    <name evidence="3" type="ORF">FSP39_022662</name>
</gene>